<keyword evidence="2" id="KW-1133">Transmembrane helix</keyword>
<keyword evidence="2" id="KW-0812">Transmembrane</keyword>
<gene>
    <name evidence="4" type="ORF">GCM10022383_02860</name>
</gene>
<evidence type="ECO:0000313" key="5">
    <source>
        <dbReference type="Proteomes" id="UP001501591"/>
    </source>
</evidence>
<dbReference type="RefSeq" id="WP_344817709.1">
    <property type="nucleotide sequence ID" value="NZ_BAABCP010000001.1"/>
</dbReference>
<dbReference type="PANTHER" id="PTHR23028:SF53">
    <property type="entry name" value="ACYL_TRANSF_3 DOMAIN-CONTAINING PROTEIN"/>
    <property type="match status" value="1"/>
</dbReference>
<accession>A0ABP7MNZ8</accession>
<organism evidence="4 5">
    <name type="scientific">Microbacterium soli</name>
    <dbReference type="NCBI Taxonomy" id="446075"/>
    <lineage>
        <taxon>Bacteria</taxon>
        <taxon>Bacillati</taxon>
        <taxon>Actinomycetota</taxon>
        <taxon>Actinomycetes</taxon>
        <taxon>Micrococcales</taxon>
        <taxon>Microbacteriaceae</taxon>
        <taxon>Microbacterium</taxon>
    </lineage>
</organism>
<protein>
    <recommendedName>
        <fullName evidence="3">Acyltransferase 3 domain-containing protein</fullName>
    </recommendedName>
</protein>
<proteinExistence type="predicted"/>
<feature type="region of interest" description="Disordered" evidence="1">
    <location>
        <begin position="1"/>
        <end position="23"/>
    </location>
</feature>
<dbReference type="InterPro" id="IPR050879">
    <property type="entry name" value="Acyltransferase_3"/>
</dbReference>
<keyword evidence="5" id="KW-1185">Reference proteome</keyword>
<reference evidence="5" key="1">
    <citation type="journal article" date="2019" name="Int. J. Syst. Evol. Microbiol.">
        <title>The Global Catalogue of Microorganisms (GCM) 10K type strain sequencing project: providing services to taxonomists for standard genome sequencing and annotation.</title>
        <authorList>
            <consortium name="The Broad Institute Genomics Platform"/>
            <consortium name="The Broad Institute Genome Sequencing Center for Infectious Disease"/>
            <person name="Wu L."/>
            <person name="Ma J."/>
        </authorList>
    </citation>
    <scope>NUCLEOTIDE SEQUENCE [LARGE SCALE GENOMIC DNA]</scope>
    <source>
        <strain evidence="5">JCM 17024</strain>
    </source>
</reference>
<feature type="domain" description="Acyltransferase 3" evidence="3">
    <location>
        <begin position="38"/>
        <end position="187"/>
    </location>
</feature>
<dbReference type="Pfam" id="PF01757">
    <property type="entry name" value="Acyl_transf_3"/>
    <property type="match status" value="1"/>
</dbReference>
<feature type="transmembrane region" description="Helical" evidence="2">
    <location>
        <begin position="57"/>
        <end position="79"/>
    </location>
</feature>
<evidence type="ECO:0000256" key="2">
    <source>
        <dbReference type="SAM" id="Phobius"/>
    </source>
</evidence>
<keyword evidence="2" id="KW-0472">Membrane</keyword>
<feature type="compositionally biased region" description="Basic and acidic residues" evidence="1">
    <location>
        <begin position="13"/>
        <end position="22"/>
    </location>
</feature>
<evidence type="ECO:0000256" key="1">
    <source>
        <dbReference type="SAM" id="MobiDB-lite"/>
    </source>
</evidence>
<feature type="transmembrane region" description="Helical" evidence="2">
    <location>
        <begin position="170"/>
        <end position="186"/>
    </location>
</feature>
<name>A0ABP7MNZ8_9MICO</name>
<dbReference type="Proteomes" id="UP001501591">
    <property type="component" value="Unassembled WGS sequence"/>
</dbReference>
<dbReference type="PANTHER" id="PTHR23028">
    <property type="entry name" value="ACETYLTRANSFERASE"/>
    <property type="match status" value="1"/>
</dbReference>
<dbReference type="InterPro" id="IPR002656">
    <property type="entry name" value="Acyl_transf_3_dom"/>
</dbReference>
<sequence>MRRRRGTRPLSRNPRDPPDHTSIDSIEVEVPRRHSGFRAIAVGVVLLYHDGLPVITGGYVCVDVFFVISGFLLSTHLIERMEHTGRGGFADFYARRVRRILPAALTVAVFTDVDSIVCYQPLAVERVLRDGLATILYVLNVWFAIQNTDYLADDSPSPHQHYWSLGVEERFYVFWLLILFALHLLLRRRHRVDELSDRDVGRCEPHRGNRHHAE</sequence>
<dbReference type="EMBL" id="BAABCP010000001">
    <property type="protein sequence ID" value="GAA3927224.1"/>
    <property type="molecule type" value="Genomic_DNA"/>
</dbReference>
<evidence type="ECO:0000259" key="3">
    <source>
        <dbReference type="Pfam" id="PF01757"/>
    </source>
</evidence>
<comment type="caution">
    <text evidence="4">The sequence shown here is derived from an EMBL/GenBank/DDBJ whole genome shotgun (WGS) entry which is preliminary data.</text>
</comment>
<evidence type="ECO:0000313" key="4">
    <source>
        <dbReference type="EMBL" id="GAA3927224.1"/>
    </source>
</evidence>